<dbReference type="Pfam" id="PF09299">
    <property type="entry name" value="Mu-transpos_C"/>
    <property type="match status" value="1"/>
</dbReference>
<feature type="region of interest" description="Disordered" evidence="1">
    <location>
        <begin position="569"/>
        <end position="629"/>
    </location>
</feature>
<reference evidence="3 4" key="1">
    <citation type="submission" date="2017-10" db="EMBL/GenBank/DDBJ databases">
        <title>Genomics of the genus Arcobacter.</title>
        <authorList>
            <person name="Perez-Cataluna A."/>
            <person name="Figueras M.J."/>
        </authorList>
    </citation>
    <scope>NUCLEOTIDE SEQUENCE [LARGE SCALE GENOMIC DNA]</scope>
    <source>
        <strain evidence="3 4">DSM 24636</strain>
    </source>
</reference>
<dbReference type="InterPro" id="IPR015378">
    <property type="entry name" value="Transposase-like_Mu_C"/>
</dbReference>
<dbReference type="Proteomes" id="UP000290191">
    <property type="component" value="Unassembled WGS sequence"/>
</dbReference>
<sequence length="629" mass="73549">MANVISFDIDSKIFYQDVEYVIKGYPSLSEVLLKKLNKPYNEKIVKVNDLISDPKNIKKRTKELVDTEQKELNKASERFKIIEPLLDIENRTANDVQKVAKKNKKGIATIYRWLNTYEQYKTISSLASRREFCGGKGKSRLDESVNTIINSVIEEMYLHKQQYPLQDIYEQIVYKCQNIELKAPAKNTIRNRINALHPKIIAKYRNGIRVNETRGMPNKFPDVKMPLDIIQIDHTKVDVILVDEENREPIGRPFITVAIDVYSRMMYGFYISLEAPSYFSVGQCLLNAILPKDELLAKYKVEGEYPVYGLPRKVHMDNGKDFTSISLRNFCQEFRIEDRYRPVARPEFGGAVERVLGTYMKKMHVLPGTTRSNIFKKGSYDSEAEAAMTIDELEEWYLDFVINVYHKTEHSSIFMTPEEKFYQGLYGVGKEKSIPFLPTVPTNTLKLRMALLPQIKRTVQKNGITIDYITYFSESLRKWIIPSQYKKLKPELKNEVICRRDPRDISKIYVYDEDINEYITIPYADIRKPQMNLSELREAISEAKRQVTGRELEPHDIFEAKERLRQKVEAAKREKKSVRRKKSSKRHQEKTLKMEKEQIDYKETQTQPIHLDSSVKEEDDDGYDIYPIG</sequence>
<evidence type="ECO:0000313" key="4">
    <source>
        <dbReference type="Proteomes" id="UP000290191"/>
    </source>
</evidence>
<evidence type="ECO:0000256" key="1">
    <source>
        <dbReference type="SAM" id="MobiDB-lite"/>
    </source>
</evidence>
<feature type="compositionally biased region" description="Basic residues" evidence="1">
    <location>
        <begin position="573"/>
        <end position="588"/>
    </location>
</feature>
<dbReference type="InterPro" id="IPR001584">
    <property type="entry name" value="Integrase_cat-core"/>
</dbReference>
<dbReference type="SUPFAM" id="SSF53098">
    <property type="entry name" value="Ribonuclease H-like"/>
    <property type="match status" value="1"/>
</dbReference>
<dbReference type="OrthoDB" id="5439087at2"/>
<evidence type="ECO:0000259" key="2">
    <source>
        <dbReference type="PROSITE" id="PS50994"/>
    </source>
</evidence>
<accession>A0A4Q0XUX9</accession>
<dbReference type="InterPro" id="IPR036397">
    <property type="entry name" value="RNaseH_sf"/>
</dbReference>
<organism evidence="3 4">
    <name type="scientific">Halarcobacter anaerophilus</name>
    <dbReference type="NCBI Taxonomy" id="877500"/>
    <lineage>
        <taxon>Bacteria</taxon>
        <taxon>Pseudomonadati</taxon>
        <taxon>Campylobacterota</taxon>
        <taxon>Epsilonproteobacteria</taxon>
        <taxon>Campylobacterales</taxon>
        <taxon>Arcobacteraceae</taxon>
        <taxon>Halarcobacter</taxon>
    </lineage>
</organism>
<dbReference type="InterPro" id="IPR012337">
    <property type="entry name" value="RNaseH-like_sf"/>
</dbReference>
<dbReference type="GO" id="GO:0015074">
    <property type="term" value="P:DNA integration"/>
    <property type="evidence" value="ECO:0007669"/>
    <property type="project" value="InterPro"/>
</dbReference>
<feature type="domain" description="Integrase catalytic" evidence="2">
    <location>
        <begin position="222"/>
        <end position="425"/>
    </location>
</feature>
<dbReference type="PROSITE" id="PS50994">
    <property type="entry name" value="INTEGRASE"/>
    <property type="match status" value="1"/>
</dbReference>
<proteinExistence type="predicted"/>
<dbReference type="AlphaFoldDB" id="A0A4Q0XUX9"/>
<dbReference type="EMBL" id="PDKO01000019">
    <property type="protein sequence ID" value="RXJ61212.1"/>
    <property type="molecule type" value="Genomic_DNA"/>
</dbReference>
<gene>
    <name evidence="3" type="ORF">CRV06_14450</name>
</gene>
<comment type="caution">
    <text evidence="3">The sequence shown here is derived from an EMBL/GenBank/DDBJ whole genome shotgun (WGS) entry which is preliminary data.</text>
</comment>
<dbReference type="RefSeq" id="WP_129083022.1">
    <property type="nucleotide sequence ID" value="NZ_CP041070.1"/>
</dbReference>
<evidence type="ECO:0000313" key="3">
    <source>
        <dbReference type="EMBL" id="RXJ61212.1"/>
    </source>
</evidence>
<dbReference type="GO" id="GO:0003676">
    <property type="term" value="F:nucleic acid binding"/>
    <property type="evidence" value="ECO:0007669"/>
    <property type="project" value="InterPro"/>
</dbReference>
<name>A0A4Q0XUX9_9BACT</name>
<protein>
    <submittedName>
        <fullName evidence="3">Transposase</fullName>
    </submittedName>
</protein>
<dbReference type="Gene3D" id="3.30.420.10">
    <property type="entry name" value="Ribonuclease H-like superfamily/Ribonuclease H"/>
    <property type="match status" value="1"/>
</dbReference>
<feature type="compositionally biased region" description="Basic and acidic residues" evidence="1">
    <location>
        <begin position="589"/>
        <end position="603"/>
    </location>
</feature>
<keyword evidence="4" id="KW-1185">Reference proteome</keyword>